<evidence type="ECO:0000256" key="8">
    <source>
        <dbReference type="ARBA" id="ARBA00023136"/>
    </source>
</evidence>
<organism evidence="11 12">
    <name type="scientific">Genlisea aurea</name>
    <dbReference type="NCBI Taxonomy" id="192259"/>
    <lineage>
        <taxon>Eukaryota</taxon>
        <taxon>Viridiplantae</taxon>
        <taxon>Streptophyta</taxon>
        <taxon>Embryophyta</taxon>
        <taxon>Tracheophyta</taxon>
        <taxon>Spermatophyta</taxon>
        <taxon>Magnoliopsida</taxon>
        <taxon>eudicotyledons</taxon>
        <taxon>Gunneridae</taxon>
        <taxon>Pentapetalae</taxon>
        <taxon>asterids</taxon>
        <taxon>lamiids</taxon>
        <taxon>Lamiales</taxon>
        <taxon>Lentibulariaceae</taxon>
        <taxon>Genlisea</taxon>
    </lineage>
</organism>
<dbReference type="InterPro" id="IPR031468">
    <property type="entry name" value="SMP_LBD"/>
</dbReference>
<protein>
    <recommendedName>
        <fullName evidence="10">SMP-LTD domain-containing protein</fullName>
    </recommendedName>
</protein>
<keyword evidence="8" id="KW-0472">Membrane</keyword>
<accession>S8CV80</accession>
<comment type="subcellular location">
    <subcellularLocation>
        <location evidence="1">Endoplasmic reticulum membrane</location>
    </subcellularLocation>
</comment>
<gene>
    <name evidence="11" type="ORF">M569_04055</name>
</gene>
<keyword evidence="5" id="KW-1133">Transmembrane helix</keyword>
<proteinExistence type="predicted"/>
<reference evidence="11 12" key="1">
    <citation type="journal article" date="2013" name="BMC Genomics">
        <title>The miniature genome of a carnivorous plant Genlisea aurea contains a low number of genes and short non-coding sequences.</title>
        <authorList>
            <person name="Leushkin E.V."/>
            <person name="Sutormin R.A."/>
            <person name="Nabieva E.R."/>
            <person name="Penin A.A."/>
            <person name="Kondrashov A.S."/>
            <person name="Logacheva M.D."/>
        </authorList>
    </citation>
    <scope>NUCLEOTIDE SEQUENCE [LARGE SCALE GENOMIC DNA]</scope>
</reference>
<evidence type="ECO:0000256" key="1">
    <source>
        <dbReference type="ARBA" id="ARBA00004586"/>
    </source>
</evidence>
<feature type="non-terminal residue" evidence="11">
    <location>
        <position position="1"/>
    </location>
</feature>
<feature type="domain" description="SMP-LTD" evidence="10">
    <location>
        <begin position="1"/>
        <end position="243"/>
    </location>
</feature>
<evidence type="ECO:0000256" key="7">
    <source>
        <dbReference type="ARBA" id="ARBA00023121"/>
    </source>
</evidence>
<dbReference type="PROSITE" id="PS51847">
    <property type="entry name" value="SMP"/>
    <property type="match status" value="1"/>
</dbReference>
<evidence type="ECO:0000256" key="4">
    <source>
        <dbReference type="ARBA" id="ARBA00022824"/>
    </source>
</evidence>
<feature type="compositionally biased region" description="Low complexity" evidence="9">
    <location>
        <begin position="298"/>
        <end position="307"/>
    </location>
</feature>
<dbReference type="GO" id="GO:0008289">
    <property type="term" value="F:lipid binding"/>
    <property type="evidence" value="ECO:0007669"/>
    <property type="project" value="UniProtKB-KW"/>
</dbReference>
<dbReference type="GO" id="GO:0005789">
    <property type="term" value="C:endoplasmic reticulum membrane"/>
    <property type="evidence" value="ECO:0007669"/>
    <property type="project" value="UniProtKB-SubCell"/>
</dbReference>
<dbReference type="GO" id="GO:0006869">
    <property type="term" value="P:lipid transport"/>
    <property type="evidence" value="ECO:0007669"/>
    <property type="project" value="UniProtKB-KW"/>
</dbReference>
<dbReference type="OrthoDB" id="26740at2759"/>
<dbReference type="EMBL" id="AUSU01001575">
    <property type="protein sequence ID" value="EPS70705.1"/>
    <property type="molecule type" value="Genomic_DNA"/>
</dbReference>
<sequence length="378" mass="41805">RALSGMRVPSYIGEVICTAVNPGTLPPHIIAMKALPSDMHDAWSVEVNFEYLGGMVLEIETRLEIQELEHQNENSSFIDSNSARLVTSDLLESFENYGKQLTGSEERIDETKKDEEELPDYSVESEKKVRSAAPASSSSSSSHGSKWKSIVNSVTKQVSQVPLTMGIRISSLTGTVQFRMKAPPSDQVWYGFAAMPDIQFDVETWVGDRRITSGRVAQLMINRLKAAVRDAFVIPHMESITVPWMSAEKDDWIPRAVAPFVWCRGSQQQDSAAEMPKQPEPAAANSTPDVGNSIGPASSPLQELSVPLLPPPPSKDDDGGDVEEDEEWRQRRMGTRERMRGLGKKMGEKLETKRRHIEEKGRSLVEKMRGGGGGGQQP</sequence>
<evidence type="ECO:0000313" key="12">
    <source>
        <dbReference type="Proteomes" id="UP000015453"/>
    </source>
</evidence>
<dbReference type="Proteomes" id="UP000015453">
    <property type="component" value="Unassembled WGS sequence"/>
</dbReference>
<dbReference type="AlphaFoldDB" id="S8CV80"/>
<feature type="compositionally biased region" description="Acidic residues" evidence="9">
    <location>
        <begin position="318"/>
        <end position="327"/>
    </location>
</feature>
<keyword evidence="6" id="KW-0445">Lipid transport</keyword>
<keyword evidence="4" id="KW-0256">Endoplasmic reticulum</keyword>
<keyword evidence="12" id="KW-1185">Reference proteome</keyword>
<feature type="region of interest" description="Disordered" evidence="9">
    <location>
        <begin position="268"/>
        <end position="378"/>
    </location>
</feature>
<evidence type="ECO:0000313" key="11">
    <source>
        <dbReference type="EMBL" id="EPS70705.1"/>
    </source>
</evidence>
<comment type="caution">
    <text evidence="11">The sequence shown here is derived from an EMBL/GenBank/DDBJ whole genome shotgun (WGS) entry which is preliminary data.</text>
</comment>
<evidence type="ECO:0000256" key="6">
    <source>
        <dbReference type="ARBA" id="ARBA00023055"/>
    </source>
</evidence>
<keyword evidence="2" id="KW-0813">Transport</keyword>
<evidence type="ECO:0000256" key="2">
    <source>
        <dbReference type="ARBA" id="ARBA00022448"/>
    </source>
</evidence>
<evidence type="ECO:0000259" key="10">
    <source>
        <dbReference type="PROSITE" id="PS51847"/>
    </source>
</evidence>
<dbReference type="PANTHER" id="PTHR13466">
    <property type="entry name" value="TEX2 PROTEIN-RELATED"/>
    <property type="match status" value="1"/>
</dbReference>
<feature type="compositionally biased region" description="Basic and acidic residues" evidence="9">
    <location>
        <begin position="328"/>
        <end position="369"/>
    </location>
</feature>
<name>S8CV80_9LAMI</name>
<evidence type="ECO:0000256" key="3">
    <source>
        <dbReference type="ARBA" id="ARBA00022692"/>
    </source>
</evidence>
<feature type="region of interest" description="Disordered" evidence="9">
    <location>
        <begin position="102"/>
        <end position="146"/>
    </location>
</feature>
<dbReference type="CDD" id="cd21675">
    <property type="entry name" value="SMP_TEX2"/>
    <property type="match status" value="1"/>
</dbReference>
<keyword evidence="3" id="KW-0812">Transmembrane</keyword>
<evidence type="ECO:0000256" key="5">
    <source>
        <dbReference type="ARBA" id="ARBA00022989"/>
    </source>
</evidence>
<dbReference type="PANTHER" id="PTHR13466:SF0">
    <property type="entry name" value="SMP-LTD DOMAIN-CONTAINING PROTEIN"/>
    <property type="match status" value="1"/>
</dbReference>
<evidence type="ECO:0000256" key="9">
    <source>
        <dbReference type="SAM" id="MobiDB-lite"/>
    </source>
</evidence>
<keyword evidence="7" id="KW-0446">Lipid-binding</keyword>
<feature type="compositionally biased region" description="Low complexity" evidence="9">
    <location>
        <begin position="131"/>
        <end position="142"/>
    </location>
</feature>
<feature type="compositionally biased region" description="Basic and acidic residues" evidence="9">
    <location>
        <begin position="104"/>
        <end position="115"/>
    </location>
</feature>